<organism evidence="2 3">
    <name type="scientific">Trichinella papuae</name>
    <dbReference type="NCBI Taxonomy" id="268474"/>
    <lineage>
        <taxon>Eukaryota</taxon>
        <taxon>Metazoa</taxon>
        <taxon>Ecdysozoa</taxon>
        <taxon>Nematoda</taxon>
        <taxon>Enoplea</taxon>
        <taxon>Dorylaimia</taxon>
        <taxon>Trichinellida</taxon>
        <taxon>Trichinellidae</taxon>
        <taxon>Trichinella</taxon>
    </lineage>
</organism>
<feature type="region of interest" description="Disordered" evidence="1">
    <location>
        <begin position="1"/>
        <end position="21"/>
    </location>
</feature>
<evidence type="ECO:0000313" key="3">
    <source>
        <dbReference type="Proteomes" id="UP000054843"/>
    </source>
</evidence>
<dbReference type="Proteomes" id="UP000054843">
    <property type="component" value="Unassembled WGS sequence"/>
</dbReference>
<feature type="compositionally biased region" description="Polar residues" evidence="1">
    <location>
        <begin position="11"/>
        <end position="21"/>
    </location>
</feature>
<evidence type="ECO:0000256" key="1">
    <source>
        <dbReference type="SAM" id="MobiDB-lite"/>
    </source>
</evidence>
<gene>
    <name evidence="2" type="ORF">T10_4460</name>
</gene>
<protein>
    <submittedName>
        <fullName evidence="2">Uncharacterized protein</fullName>
    </submittedName>
</protein>
<accession>A0A0V1N398</accession>
<evidence type="ECO:0000313" key="2">
    <source>
        <dbReference type="EMBL" id="KRZ78261.1"/>
    </source>
</evidence>
<dbReference type="EMBL" id="JYDO01000013">
    <property type="protein sequence ID" value="KRZ78261.1"/>
    <property type="molecule type" value="Genomic_DNA"/>
</dbReference>
<name>A0A0V1N398_9BILA</name>
<reference evidence="2 3" key="1">
    <citation type="submission" date="2015-01" db="EMBL/GenBank/DDBJ databases">
        <title>Evolution of Trichinella species and genotypes.</title>
        <authorList>
            <person name="Korhonen P.K."/>
            <person name="Edoardo P."/>
            <person name="Giuseppe L.R."/>
            <person name="Gasser R.B."/>
        </authorList>
    </citation>
    <scope>NUCLEOTIDE SEQUENCE [LARGE SCALE GENOMIC DNA]</scope>
    <source>
        <strain evidence="2">ISS1980</strain>
    </source>
</reference>
<dbReference type="AlphaFoldDB" id="A0A0V1N398"/>
<dbReference type="OrthoDB" id="10293246at2759"/>
<sequence>MNEKRNKPHLGQSNNPRSMNIKQEDSADFLRHYFPDIRCPVADECDALCLIIMTNHLRIGCLCPKLLNLF</sequence>
<comment type="caution">
    <text evidence="2">The sequence shown here is derived from an EMBL/GenBank/DDBJ whole genome shotgun (WGS) entry which is preliminary data.</text>
</comment>
<proteinExistence type="predicted"/>
<keyword evidence="3" id="KW-1185">Reference proteome</keyword>